<keyword evidence="2" id="KW-1185">Reference proteome</keyword>
<gene>
    <name evidence="1" type="ORF">LY01_02296</name>
</gene>
<proteinExistence type="predicted"/>
<evidence type="ECO:0000313" key="1">
    <source>
        <dbReference type="EMBL" id="PPK94074.1"/>
    </source>
</evidence>
<accession>A0A2S6IIM0</accession>
<dbReference type="RefSeq" id="WP_146105188.1">
    <property type="nucleotide sequence ID" value="NZ_MQVW01000002.1"/>
</dbReference>
<dbReference type="AlphaFoldDB" id="A0A2S6IIM0"/>
<reference evidence="1 2" key="1">
    <citation type="submission" date="2018-02" db="EMBL/GenBank/DDBJ databases">
        <title>Genomic Encyclopedia of Archaeal and Bacterial Type Strains, Phase II (KMG-II): from individual species to whole genera.</title>
        <authorList>
            <person name="Goeker M."/>
        </authorList>
    </citation>
    <scope>NUCLEOTIDE SEQUENCE [LARGE SCALE GENOMIC DNA]</scope>
    <source>
        <strain evidence="1 2">DSM 16809</strain>
    </source>
</reference>
<dbReference type="EMBL" id="PTJE01000005">
    <property type="protein sequence ID" value="PPK94074.1"/>
    <property type="molecule type" value="Genomic_DNA"/>
</dbReference>
<organism evidence="1 2">
    <name type="scientific">Nonlabens xylanidelens</name>
    <dbReference type="NCBI Taxonomy" id="191564"/>
    <lineage>
        <taxon>Bacteria</taxon>
        <taxon>Pseudomonadati</taxon>
        <taxon>Bacteroidota</taxon>
        <taxon>Flavobacteriia</taxon>
        <taxon>Flavobacteriales</taxon>
        <taxon>Flavobacteriaceae</taxon>
        <taxon>Nonlabens</taxon>
    </lineage>
</organism>
<protein>
    <recommendedName>
        <fullName evidence="3">Lipocalin-like protein</fullName>
    </recommendedName>
</protein>
<evidence type="ECO:0008006" key="3">
    <source>
        <dbReference type="Google" id="ProtNLM"/>
    </source>
</evidence>
<sequence length="154" mass="17958">MNKIELTSFIHRCGLKSAPMNKYFPKSRINSTLLKTALIFCFLCTSCSSKLDSNTIIGKWKVKNITLNNSPSAFDSQMLDDIFYYNLEWEFESDGSLIQKESFTNLNASFYRVEGNMLRFYKSKDMIPSELILAKKNRELFDFSKVELEKIRNE</sequence>
<dbReference type="Proteomes" id="UP000239002">
    <property type="component" value="Unassembled WGS sequence"/>
</dbReference>
<name>A0A2S6IIM0_9FLAO</name>
<comment type="caution">
    <text evidence="1">The sequence shown here is derived from an EMBL/GenBank/DDBJ whole genome shotgun (WGS) entry which is preliminary data.</text>
</comment>
<evidence type="ECO:0000313" key="2">
    <source>
        <dbReference type="Proteomes" id="UP000239002"/>
    </source>
</evidence>